<dbReference type="SUPFAM" id="SSF53474">
    <property type="entry name" value="alpha/beta-Hydrolases"/>
    <property type="match status" value="1"/>
</dbReference>
<reference evidence="1 2" key="1">
    <citation type="submission" date="2016-08" db="EMBL/GenBank/DDBJ databases">
        <title>Genome of Bacillus solimangrovi GH2-4.</title>
        <authorList>
            <person name="Lim S."/>
            <person name="Kim B.-C."/>
        </authorList>
    </citation>
    <scope>NUCLEOTIDE SEQUENCE [LARGE SCALE GENOMIC DNA]</scope>
    <source>
        <strain evidence="1 2">GH2-4</strain>
    </source>
</reference>
<dbReference type="InterPro" id="IPR029058">
    <property type="entry name" value="AB_hydrolase_fold"/>
</dbReference>
<dbReference type="ESTHER" id="9baci-a0a1e5lhn0">
    <property type="family name" value="UCP033634"/>
</dbReference>
<protein>
    <recommendedName>
        <fullName evidence="3">Alpha/beta hydrolase</fullName>
    </recommendedName>
</protein>
<evidence type="ECO:0008006" key="3">
    <source>
        <dbReference type="Google" id="ProtNLM"/>
    </source>
</evidence>
<dbReference type="AlphaFoldDB" id="A0A1E5LHN0"/>
<accession>A0A1E5LHN0</accession>
<organism evidence="1 2">
    <name type="scientific">Bacillus solimangrovi</name>
    <dbReference type="NCBI Taxonomy" id="1305675"/>
    <lineage>
        <taxon>Bacteria</taxon>
        <taxon>Bacillati</taxon>
        <taxon>Bacillota</taxon>
        <taxon>Bacilli</taxon>
        <taxon>Bacillales</taxon>
        <taxon>Bacillaceae</taxon>
        <taxon>Bacillus</taxon>
    </lineage>
</organism>
<gene>
    <name evidence="1" type="ORF">BFG57_00995</name>
</gene>
<evidence type="ECO:0000313" key="2">
    <source>
        <dbReference type="Proteomes" id="UP000095209"/>
    </source>
</evidence>
<dbReference type="STRING" id="1305675.BFG57_00995"/>
<keyword evidence="2" id="KW-1185">Reference proteome</keyword>
<dbReference type="OrthoDB" id="1908495at2"/>
<evidence type="ECO:0000313" key="1">
    <source>
        <dbReference type="EMBL" id="OEH93594.1"/>
    </source>
</evidence>
<dbReference type="EMBL" id="MJEH01000011">
    <property type="protein sequence ID" value="OEH93594.1"/>
    <property type="molecule type" value="Genomic_DNA"/>
</dbReference>
<dbReference type="RefSeq" id="WP_069716497.1">
    <property type="nucleotide sequence ID" value="NZ_MJEH01000011.1"/>
</dbReference>
<dbReference type="Gene3D" id="3.40.50.1820">
    <property type="entry name" value="alpha/beta hydrolase"/>
    <property type="match status" value="1"/>
</dbReference>
<sequence length="216" mass="24683">MNIEEKSLIVNGQALRYTHITQNNKTICFMFSGSGYTYEKPLLYYSTLNMLQNEVDVIHVHYSYSKNISFEEIVNAIGTDVQAVVNNVLANNLYTQRIFLGKSLGTIPIIQKFMNNEAFTQDKTILLTPLLNIHSQYERLKSITSKGMIVIGDKDPYFDEEKILYLKQHTSLSINIIPFANHALEHHSFDVETSIKNLQSTIHLIDSFIHSKTAAH</sequence>
<comment type="caution">
    <text evidence="1">The sequence shown here is derived from an EMBL/GenBank/DDBJ whole genome shotgun (WGS) entry which is preliminary data.</text>
</comment>
<name>A0A1E5LHN0_9BACI</name>
<proteinExistence type="predicted"/>
<dbReference type="PIRSF" id="PIRSF033634">
    <property type="entry name" value="UCP033634"/>
    <property type="match status" value="1"/>
</dbReference>
<dbReference type="Proteomes" id="UP000095209">
    <property type="component" value="Unassembled WGS sequence"/>
</dbReference>
<dbReference type="InterPro" id="IPR017018">
    <property type="entry name" value="UCP033634"/>
</dbReference>